<dbReference type="InterPro" id="IPR024516">
    <property type="entry name" value="Mce_C"/>
</dbReference>
<dbReference type="Pfam" id="PF02470">
    <property type="entry name" value="MlaD"/>
    <property type="match status" value="1"/>
</dbReference>
<dbReference type="EMBL" id="SMFZ01000002">
    <property type="protein sequence ID" value="TCK20307.1"/>
    <property type="molecule type" value="Genomic_DNA"/>
</dbReference>
<accession>A0A4R1HE10</accession>
<evidence type="ECO:0000313" key="4">
    <source>
        <dbReference type="EMBL" id="TCK20307.1"/>
    </source>
</evidence>
<dbReference type="AlphaFoldDB" id="A0A4R1HE10"/>
<dbReference type="GO" id="GO:0005576">
    <property type="term" value="C:extracellular region"/>
    <property type="evidence" value="ECO:0007669"/>
    <property type="project" value="TreeGrafter"/>
</dbReference>
<dbReference type="PRINTS" id="PR01782">
    <property type="entry name" value="MCEVIRFACTOR"/>
</dbReference>
<sequence>MAGVGERRPVLLATIGIVVILAITLVAFNFKPLFGGGSTYEAQFTEAAGLQADDQVTVAGVEVGRVQSVDLEGDHVLVTFNVTDAWVGNRTTGSIEIRTLLGSKFLALDPRGDGDQDPDQVITADRTKSPFDVVDAFNGLSGTIDQLNTDQLAQSLQTLSDTFRNTPPEVSGTLDGLSRLSQTISSRDAQLKTLLANTRQLSTTLANRRGDIVKLVNDGNLLLGELQARKTAIANLLDGTKKLSVQLRGLVADNKDQLRPTLETLDKVLGVLERNRDDLGELLDNEAVFLRVFGNALSNGRWFDNYACGLLPPPIGPIGGGC</sequence>
<keyword evidence="5" id="KW-1185">Reference proteome</keyword>
<feature type="transmembrane region" description="Helical" evidence="1">
    <location>
        <begin position="12"/>
        <end position="30"/>
    </location>
</feature>
<organism evidence="4 5">
    <name type="scientific">Pseudonocardia endophytica</name>
    <dbReference type="NCBI Taxonomy" id="401976"/>
    <lineage>
        <taxon>Bacteria</taxon>
        <taxon>Bacillati</taxon>
        <taxon>Actinomycetota</taxon>
        <taxon>Actinomycetes</taxon>
        <taxon>Pseudonocardiales</taxon>
        <taxon>Pseudonocardiaceae</taxon>
        <taxon>Pseudonocardia</taxon>
    </lineage>
</organism>
<name>A0A4R1HE10_PSEEN</name>
<dbReference type="InterPro" id="IPR052336">
    <property type="entry name" value="MlaD_Phospholipid_Transporter"/>
</dbReference>
<dbReference type="PANTHER" id="PTHR33371:SF18">
    <property type="entry name" value="MCE-FAMILY PROTEIN MCE3C"/>
    <property type="match status" value="1"/>
</dbReference>
<keyword evidence="1" id="KW-1133">Transmembrane helix</keyword>
<evidence type="ECO:0000313" key="5">
    <source>
        <dbReference type="Proteomes" id="UP000295560"/>
    </source>
</evidence>
<dbReference type="PANTHER" id="PTHR33371">
    <property type="entry name" value="INTERMEMBRANE PHOSPHOLIPID TRANSPORT SYSTEM BINDING PROTEIN MLAD-RELATED"/>
    <property type="match status" value="1"/>
</dbReference>
<dbReference type="InterPro" id="IPR003399">
    <property type="entry name" value="Mce/MlaD"/>
</dbReference>
<keyword evidence="1" id="KW-0472">Membrane</keyword>
<keyword evidence="1" id="KW-0812">Transmembrane</keyword>
<reference evidence="4 5" key="1">
    <citation type="submission" date="2019-03" db="EMBL/GenBank/DDBJ databases">
        <title>Sequencing the genomes of 1000 actinobacteria strains.</title>
        <authorList>
            <person name="Klenk H.-P."/>
        </authorList>
    </citation>
    <scope>NUCLEOTIDE SEQUENCE [LARGE SCALE GENOMIC DNA]</scope>
    <source>
        <strain evidence="4 5">DSM 44969</strain>
    </source>
</reference>
<feature type="domain" description="Mce/MlaD" evidence="2">
    <location>
        <begin position="37"/>
        <end position="110"/>
    </location>
</feature>
<dbReference type="OrthoDB" id="5241191at2"/>
<dbReference type="NCBIfam" id="TIGR00996">
    <property type="entry name" value="Mtu_fam_mce"/>
    <property type="match status" value="1"/>
</dbReference>
<dbReference type="RefSeq" id="WP_132428967.1">
    <property type="nucleotide sequence ID" value="NZ_SMFZ01000002.1"/>
</dbReference>
<gene>
    <name evidence="4" type="ORF">EV378_4266</name>
</gene>
<dbReference type="Pfam" id="PF11887">
    <property type="entry name" value="Mce4_CUP1"/>
    <property type="match status" value="1"/>
</dbReference>
<evidence type="ECO:0000259" key="2">
    <source>
        <dbReference type="Pfam" id="PF02470"/>
    </source>
</evidence>
<comment type="caution">
    <text evidence="4">The sequence shown here is derived from an EMBL/GenBank/DDBJ whole genome shotgun (WGS) entry which is preliminary data.</text>
</comment>
<feature type="domain" description="Mammalian cell entry C-terminal" evidence="3">
    <location>
        <begin position="118"/>
        <end position="287"/>
    </location>
</feature>
<evidence type="ECO:0000259" key="3">
    <source>
        <dbReference type="Pfam" id="PF11887"/>
    </source>
</evidence>
<evidence type="ECO:0000256" key="1">
    <source>
        <dbReference type="SAM" id="Phobius"/>
    </source>
</evidence>
<dbReference type="Proteomes" id="UP000295560">
    <property type="component" value="Unassembled WGS sequence"/>
</dbReference>
<proteinExistence type="predicted"/>
<dbReference type="InterPro" id="IPR005693">
    <property type="entry name" value="Mce"/>
</dbReference>
<protein>
    <submittedName>
        <fullName evidence="4">Phospholipid/cholesterol/gamma-HCH transport system substrate-binding protein</fullName>
    </submittedName>
</protein>